<gene>
    <name evidence="3" type="ORF">FOL46_008127</name>
    <name evidence="2" type="ORF">FOZ61_008493</name>
</gene>
<dbReference type="OrthoDB" id="5990256at2759"/>
<dbReference type="EMBL" id="JABANN010000624">
    <property type="protein sequence ID" value="KAF4655759.1"/>
    <property type="molecule type" value="Genomic_DNA"/>
</dbReference>
<evidence type="ECO:0000256" key="1">
    <source>
        <dbReference type="SAM" id="MobiDB-lite"/>
    </source>
</evidence>
<feature type="non-terminal residue" evidence="2">
    <location>
        <position position="1"/>
    </location>
</feature>
<evidence type="ECO:0000313" key="2">
    <source>
        <dbReference type="EMBL" id="KAF4654068.1"/>
    </source>
</evidence>
<evidence type="ECO:0008006" key="6">
    <source>
        <dbReference type="Google" id="ProtNLM"/>
    </source>
</evidence>
<evidence type="ECO:0000313" key="5">
    <source>
        <dbReference type="Proteomes" id="UP000572268"/>
    </source>
</evidence>
<evidence type="ECO:0000313" key="4">
    <source>
        <dbReference type="Proteomes" id="UP000570595"/>
    </source>
</evidence>
<dbReference type="EMBL" id="JABAHT010000565">
    <property type="protein sequence ID" value="KAF4654068.1"/>
    <property type="molecule type" value="Genomic_DNA"/>
</dbReference>
<comment type="caution">
    <text evidence="2">The sequence shown here is derived from an EMBL/GenBank/DDBJ whole genome shotgun (WGS) entry which is preliminary data.</text>
</comment>
<dbReference type="Proteomes" id="UP000572268">
    <property type="component" value="Unassembled WGS sequence"/>
</dbReference>
<proteinExistence type="predicted"/>
<accession>A0A7J6L3M8</accession>
<feature type="compositionally biased region" description="Acidic residues" evidence="1">
    <location>
        <begin position="242"/>
        <end position="252"/>
    </location>
</feature>
<dbReference type="Proteomes" id="UP000570595">
    <property type="component" value="Unassembled WGS sequence"/>
</dbReference>
<feature type="region of interest" description="Disordered" evidence="1">
    <location>
        <begin position="223"/>
        <end position="267"/>
    </location>
</feature>
<reference evidence="4 5" key="1">
    <citation type="submission" date="2020-04" db="EMBL/GenBank/DDBJ databases">
        <title>Perkinsus olseni comparative genomics.</title>
        <authorList>
            <person name="Bogema D.R."/>
        </authorList>
    </citation>
    <scope>NUCLEOTIDE SEQUENCE [LARGE SCALE GENOMIC DNA]</scope>
    <source>
        <strain evidence="2">ATCC PRA-179</strain>
        <strain evidence="3">ATCC PRA-31</strain>
    </source>
</reference>
<organism evidence="2 4">
    <name type="scientific">Perkinsus olseni</name>
    <name type="common">Perkinsus atlanticus</name>
    <dbReference type="NCBI Taxonomy" id="32597"/>
    <lineage>
        <taxon>Eukaryota</taxon>
        <taxon>Sar</taxon>
        <taxon>Alveolata</taxon>
        <taxon>Perkinsozoa</taxon>
        <taxon>Perkinsea</taxon>
        <taxon>Perkinsida</taxon>
        <taxon>Perkinsidae</taxon>
        <taxon>Perkinsus</taxon>
    </lineage>
</organism>
<protein>
    <recommendedName>
        <fullName evidence="6">HAT C-terminal dimerisation domain-containing protein</fullName>
    </recommendedName>
</protein>
<sequence length="288" mass="32808">KANMNAWEVFLHYQRADAALGDLIDDMESDVARRFAEFMRKRLRKRVPSMTAAQEAQVHDFRLINPESEAAGYPATGSVFSKKLVTRAARSHWETHCRHYNCSEETFVKAFKKVNRRLAKKAHTRNIFDERTLLAIELKETPDDPNLIIYNLVLQIEAAVSVDSCDPERGFSALQRIRSKARNRLKGEHLDAAMSLSINSARPSADDVVKTWSSIKPRRKKVTAGRVTKRDREGLPVATSHEEDDFVYDDAPAEARGADEDSSDDEEREYMLMVQSGYLVTEESEDDE</sequence>
<dbReference type="AlphaFoldDB" id="A0A7J6L3M8"/>
<evidence type="ECO:0000313" key="3">
    <source>
        <dbReference type="EMBL" id="KAF4655759.1"/>
    </source>
</evidence>
<name>A0A7J6L3M8_PEROL</name>